<accession>A0AAV0Q492</accession>
<reference evidence="1" key="1">
    <citation type="submission" date="2022-08" db="EMBL/GenBank/DDBJ databases">
        <authorList>
            <person name="Gutierrez-Valencia J."/>
        </authorList>
    </citation>
    <scope>NUCLEOTIDE SEQUENCE</scope>
</reference>
<dbReference type="Proteomes" id="UP001154282">
    <property type="component" value="Unassembled WGS sequence"/>
</dbReference>
<sequence>MRTLGGTWSFHKRFQNSESLVEVGMAMGLVWLNYPHPRFQISKSIPVPYP</sequence>
<evidence type="ECO:0000313" key="2">
    <source>
        <dbReference type="Proteomes" id="UP001154282"/>
    </source>
</evidence>
<dbReference type="EMBL" id="CAMGYJ010000009">
    <property type="protein sequence ID" value="CAI0501296.1"/>
    <property type="molecule type" value="Genomic_DNA"/>
</dbReference>
<proteinExistence type="predicted"/>
<gene>
    <name evidence="1" type="ORF">LITE_LOCUS41110</name>
</gene>
<comment type="caution">
    <text evidence="1">The sequence shown here is derived from an EMBL/GenBank/DDBJ whole genome shotgun (WGS) entry which is preliminary data.</text>
</comment>
<keyword evidence="2" id="KW-1185">Reference proteome</keyword>
<name>A0AAV0Q492_9ROSI</name>
<dbReference type="AlphaFoldDB" id="A0AAV0Q492"/>
<feature type="non-terminal residue" evidence="1">
    <location>
        <position position="50"/>
    </location>
</feature>
<evidence type="ECO:0000313" key="1">
    <source>
        <dbReference type="EMBL" id="CAI0501296.1"/>
    </source>
</evidence>
<protein>
    <submittedName>
        <fullName evidence="1">Uncharacterized protein</fullName>
    </submittedName>
</protein>
<organism evidence="1 2">
    <name type="scientific">Linum tenue</name>
    <dbReference type="NCBI Taxonomy" id="586396"/>
    <lineage>
        <taxon>Eukaryota</taxon>
        <taxon>Viridiplantae</taxon>
        <taxon>Streptophyta</taxon>
        <taxon>Embryophyta</taxon>
        <taxon>Tracheophyta</taxon>
        <taxon>Spermatophyta</taxon>
        <taxon>Magnoliopsida</taxon>
        <taxon>eudicotyledons</taxon>
        <taxon>Gunneridae</taxon>
        <taxon>Pentapetalae</taxon>
        <taxon>rosids</taxon>
        <taxon>fabids</taxon>
        <taxon>Malpighiales</taxon>
        <taxon>Linaceae</taxon>
        <taxon>Linum</taxon>
    </lineage>
</organism>